<accession>G9BAP4</accession>
<name>G9BAP4_9ARCH</name>
<dbReference type="InterPro" id="IPR036390">
    <property type="entry name" value="WH_DNA-bd_sf"/>
</dbReference>
<reference evidence="1" key="1">
    <citation type="journal article" date="2012" name="Environ. Microbiol.">
        <title>Genetic structure of three fosmid-fragments encoding 16S rRNA genes of the Miscellaneous Crenarchaeotic Group (MCG): implications for physiology and evolution of marine sedimentary archaea.</title>
        <authorList>
            <person name="Li P.Y."/>
            <person name="Xie B.B."/>
            <person name="Zhang X.Y."/>
            <person name="Qin Q.L."/>
            <person name="Dang H.Y."/>
            <person name="Wang X.M."/>
            <person name="Chen X.L."/>
            <person name="Yu J."/>
            <person name="Zhang Y.Z."/>
        </authorList>
    </citation>
    <scope>NUCLEOTIDE SEQUENCE</scope>
</reference>
<dbReference type="EMBL" id="HQ214611">
    <property type="protein sequence ID" value="ADQ54400.1"/>
    <property type="molecule type" value="Genomic_DNA"/>
</dbReference>
<evidence type="ECO:0000313" key="1">
    <source>
        <dbReference type="EMBL" id="ADQ54400.1"/>
    </source>
</evidence>
<organism evidence="1">
    <name type="scientific">uncultured marine crenarchaeote E37-7F</name>
    <dbReference type="NCBI Taxonomy" id="907717"/>
    <lineage>
        <taxon>Archaea</taxon>
        <taxon>Candidatus Bathyarchaeota</taxon>
        <taxon>environmental samples</taxon>
    </lineage>
</organism>
<dbReference type="InterPro" id="IPR036388">
    <property type="entry name" value="WH-like_DNA-bd_sf"/>
</dbReference>
<gene>
    <name evidence="1" type="ORF">E37-7F_17</name>
</gene>
<protein>
    <submittedName>
        <fullName evidence="1">Uncharacterized protein</fullName>
    </submittedName>
</protein>
<dbReference type="Gene3D" id="1.10.10.10">
    <property type="entry name" value="Winged helix-like DNA-binding domain superfamily/Winged helix DNA-binding domain"/>
    <property type="match status" value="1"/>
</dbReference>
<sequence length="133" mass="15703">MLIEEVYLKSLGASIKILILDEPSEQWEKRRAFYNVLGSKDDIAFKVYSTLLEEGNKVGTRSLVSQINKSQYAINRSLKNLMQLGLVRYDFRRRGPYELKWWYPEKHILGLMRLIPEEYFKKGFPPKMVEKGK</sequence>
<proteinExistence type="predicted"/>
<dbReference type="SUPFAM" id="SSF46785">
    <property type="entry name" value="Winged helix' DNA-binding domain"/>
    <property type="match status" value="1"/>
</dbReference>
<dbReference type="AlphaFoldDB" id="G9BAP4"/>